<reference evidence="5 6" key="1">
    <citation type="submission" date="2018-06" db="EMBL/GenBank/DDBJ databases">
        <authorList>
            <person name="Liu Z.-W."/>
        </authorList>
    </citation>
    <scope>NUCLEOTIDE SEQUENCE [LARGE SCALE GENOMIC DNA]</scope>
    <source>
        <strain evidence="5 6">2b14</strain>
    </source>
</reference>
<dbReference type="Gene3D" id="3.90.220.20">
    <property type="entry name" value="DNA methylase specificity domains"/>
    <property type="match status" value="2"/>
</dbReference>
<dbReference type="GO" id="GO:0009307">
    <property type="term" value="P:DNA restriction-modification system"/>
    <property type="evidence" value="ECO:0007669"/>
    <property type="project" value="UniProtKB-KW"/>
</dbReference>
<dbReference type="Pfam" id="PF01420">
    <property type="entry name" value="Methylase_S"/>
    <property type="match status" value="2"/>
</dbReference>
<evidence type="ECO:0000256" key="2">
    <source>
        <dbReference type="ARBA" id="ARBA00022747"/>
    </source>
</evidence>
<dbReference type="InterPro" id="IPR051212">
    <property type="entry name" value="Type-I_RE_S_subunit"/>
</dbReference>
<dbReference type="AlphaFoldDB" id="A0A364RCK1"/>
<organism evidence="5 6">
    <name type="scientific">Pontibacter arcticus</name>
    <dbReference type="NCBI Taxonomy" id="2080288"/>
    <lineage>
        <taxon>Bacteria</taxon>
        <taxon>Pseudomonadati</taxon>
        <taxon>Bacteroidota</taxon>
        <taxon>Cytophagia</taxon>
        <taxon>Cytophagales</taxon>
        <taxon>Hymenobacteraceae</taxon>
        <taxon>Pontibacter</taxon>
    </lineage>
</organism>
<dbReference type="EMBL" id="QMDV01000004">
    <property type="protein sequence ID" value="RAU81876.1"/>
    <property type="molecule type" value="Genomic_DNA"/>
</dbReference>
<evidence type="ECO:0000256" key="1">
    <source>
        <dbReference type="ARBA" id="ARBA00010923"/>
    </source>
</evidence>
<comment type="caution">
    <text evidence="5">The sequence shown here is derived from an EMBL/GenBank/DDBJ whole genome shotgun (WGS) entry which is preliminary data.</text>
</comment>
<evidence type="ECO:0000313" key="5">
    <source>
        <dbReference type="EMBL" id="RAU81876.1"/>
    </source>
</evidence>
<dbReference type="OrthoDB" id="825893at2"/>
<keyword evidence="6" id="KW-1185">Reference proteome</keyword>
<dbReference type="InterPro" id="IPR000055">
    <property type="entry name" value="Restrct_endonuc_typeI_TRD"/>
</dbReference>
<reference evidence="5 6" key="2">
    <citation type="submission" date="2018-07" db="EMBL/GenBank/DDBJ databases">
        <title>Pontibacter sp. 2b14 genomic sequence and assembly.</title>
        <authorList>
            <person name="Du Z.-J."/>
        </authorList>
    </citation>
    <scope>NUCLEOTIDE SEQUENCE [LARGE SCALE GENOMIC DNA]</scope>
    <source>
        <strain evidence="5 6">2b14</strain>
    </source>
</reference>
<keyword evidence="2" id="KW-0680">Restriction system</keyword>
<feature type="domain" description="Type I restriction modification DNA specificity" evidence="4">
    <location>
        <begin position="225"/>
        <end position="394"/>
    </location>
</feature>
<protein>
    <recommendedName>
        <fullName evidence="4">Type I restriction modification DNA specificity domain-containing protein</fullName>
    </recommendedName>
</protein>
<accession>A0A364RCK1</accession>
<dbReference type="InterPro" id="IPR044946">
    <property type="entry name" value="Restrct_endonuc_typeI_TRD_sf"/>
</dbReference>
<dbReference type="PANTHER" id="PTHR43140">
    <property type="entry name" value="TYPE-1 RESTRICTION ENZYME ECOKI SPECIFICITY PROTEIN"/>
    <property type="match status" value="1"/>
</dbReference>
<feature type="domain" description="Type I restriction modification DNA specificity" evidence="4">
    <location>
        <begin position="3"/>
        <end position="141"/>
    </location>
</feature>
<comment type="similarity">
    <text evidence="1">Belongs to the type-I restriction system S methylase family.</text>
</comment>
<evidence type="ECO:0000259" key="4">
    <source>
        <dbReference type="Pfam" id="PF01420"/>
    </source>
</evidence>
<keyword evidence="3" id="KW-0238">DNA-binding</keyword>
<proteinExistence type="inferred from homology"/>
<dbReference type="Proteomes" id="UP000251692">
    <property type="component" value="Unassembled WGS sequence"/>
</dbReference>
<dbReference type="PANTHER" id="PTHR43140:SF1">
    <property type="entry name" value="TYPE I RESTRICTION ENZYME ECOKI SPECIFICITY SUBUNIT"/>
    <property type="match status" value="1"/>
</dbReference>
<evidence type="ECO:0000313" key="6">
    <source>
        <dbReference type="Proteomes" id="UP000251692"/>
    </source>
</evidence>
<sequence length="436" mass="49219">MRYRLGDICTITKGATGIMKAIPGEYPMVTLGEIDKTHNEYQFDAKAVIIPLISSTGHGHASMKRVKYQEGKFALGNILCAVIPKDESFVLAKYLQIYLHWNREELLVSQMKGMANVSLPMNRIADTEVIIPSFEAQQYIVNLERKLMAKELAAFKLIDDQLIYTEILHQAILQEAIQGKLVKQNIADEPASDLLKRIKVEKVKSGIKEKHLRPIESDDIPFDIPENWIWCKLGDIVESYQNGISTRGSNDITSAIVLRLADIKNSKVDVSDTRLINLPSKIIENHKLRKNDILITRVNGSIDLVGNFNYVGNSDKVLTPCDHFIRMRFGVLVNADFIFLVGKAQHVRKTIADNFKTTSGQKTINQGHIDNLLIPLPPLSEQNRIIAEVEKQAAKIEQLKKYVISNQQATEQLLKALLHQAFELEESQEAEVLMEV</sequence>
<dbReference type="RefSeq" id="WP_112306554.1">
    <property type="nucleotide sequence ID" value="NZ_QMDV01000004.1"/>
</dbReference>
<dbReference type="GO" id="GO:0003677">
    <property type="term" value="F:DNA binding"/>
    <property type="evidence" value="ECO:0007669"/>
    <property type="project" value="UniProtKB-KW"/>
</dbReference>
<evidence type="ECO:0000256" key="3">
    <source>
        <dbReference type="ARBA" id="ARBA00023125"/>
    </source>
</evidence>
<gene>
    <name evidence="5" type="ORF">DP923_14390</name>
</gene>
<dbReference type="SUPFAM" id="SSF116734">
    <property type="entry name" value="DNA methylase specificity domain"/>
    <property type="match status" value="2"/>
</dbReference>
<name>A0A364RCK1_9BACT</name>